<dbReference type="AlphaFoldDB" id="A0A7J6KP82"/>
<organism evidence="1 2">
    <name type="scientific">Perkinsus chesapeaki</name>
    <name type="common">Clam parasite</name>
    <name type="synonym">Perkinsus andrewsi</name>
    <dbReference type="NCBI Taxonomy" id="330153"/>
    <lineage>
        <taxon>Eukaryota</taxon>
        <taxon>Sar</taxon>
        <taxon>Alveolata</taxon>
        <taxon>Perkinsozoa</taxon>
        <taxon>Perkinsea</taxon>
        <taxon>Perkinsida</taxon>
        <taxon>Perkinsidae</taxon>
        <taxon>Perkinsus</taxon>
    </lineage>
</organism>
<gene>
    <name evidence="1" type="ORF">FOL47_003355</name>
</gene>
<feature type="non-terminal residue" evidence="1">
    <location>
        <position position="1"/>
    </location>
</feature>
<evidence type="ECO:0000313" key="2">
    <source>
        <dbReference type="Proteomes" id="UP000591131"/>
    </source>
</evidence>
<feature type="non-terminal residue" evidence="1">
    <location>
        <position position="432"/>
    </location>
</feature>
<sequence>SILIRRLNMVTAADINNADTQSELTKLRGTCRTQRTKKVQELAKVRTELDKAYDEDDNERFLELQERESTLETEIAHYRDLIGTCSSKIDCLLSDSSHQANSQAPTDLPLVAYNDSVTSLATVFADALAKATSNGPSTSTPTKMSDVTELSVSSRTLNDASLLAIHYRRMEALFLAANFGEKGEDGRFCPYDSIKVPVIEKFLETLSPLSTIVNEAARHIDSPTVGHNWASLKGILLDKFCSAQAVRNEVKKRVAKLTFPGAANIDQYIDQLRDIRTLHLSTDHKCTTTSDTGACQCFDQNTHFIDSVLKPVPRDLKVQLVRDVISSARQQHPERHHLDWQLRLPFDGSSDTVTILSLLSDVCCADTCVASVNAPRRSDIRDKVWQASDQRLSTNDNRQRAAHAEAVSWAKSQPYVLLVMGDGVKGANSSTA</sequence>
<proteinExistence type="predicted"/>
<accession>A0A7J6KP82</accession>
<keyword evidence="2" id="KW-1185">Reference proteome</keyword>
<reference evidence="1 2" key="1">
    <citation type="submission" date="2020-04" db="EMBL/GenBank/DDBJ databases">
        <title>Perkinsus chesapeaki whole genome sequence.</title>
        <authorList>
            <person name="Bogema D.R."/>
        </authorList>
    </citation>
    <scope>NUCLEOTIDE SEQUENCE [LARGE SCALE GENOMIC DNA]</scope>
    <source>
        <strain evidence="1">ATCC PRA-425</strain>
    </source>
</reference>
<protein>
    <submittedName>
        <fullName evidence="1">Uncharacterized protein</fullName>
    </submittedName>
</protein>
<dbReference type="OrthoDB" id="466548at2759"/>
<evidence type="ECO:0000313" key="1">
    <source>
        <dbReference type="EMBL" id="KAF4648381.1"/>
    </source>
</evidence>
<dbReference type="Proteomes" id="UP000591131">
    <property type="component" value="Unassembled WGS sequence"/>
</dbReference>
<name>A0A7J6KP82_PERCH</name>
<comment type="caution">
    <text evidence="1">The sequence shown here is derived from an EMBL/GenBank/DDBJ whole genome shotgun (WGS) entry which is preliminary data.</text>
</comment>
<dbReference type="EMBL" id="JAAPAO010002018">
    <property type="protein sequence ID" value="KAF4648381.1"/>
    <property type="molecule type" value="Genomic_DNA"/>
</dbReference>